<gene>
    <name evidence="2" type="ORF">MM171A01080_0016</name>
    <name evidence="1" type="ORF">MM171B01379_0011</name>
</gene>
<accession>A0A6M3Y7V7</accession>
<evidence type="ECO:0000313" key="2">
    <source>
        <dbReference type="EMBL" id="QJI05454.1"/>
    </source>
</evidence>
<organism evidence="2">
    <name type="scientific">viral metagenome</name>
    <dbReference type="NCBI Taxonomy" id="1070528"/>
    <lineage>
        <taxon>unclassified sequences</taxon>
        <taxon>metagenomes</taxon>
        <taxon>organismal metagenomes</taxon>
    </lineage>
</organism>
<protein>
    <submittedName>
        <fullName evidence="2">Uncharacterized protein</fullName>
    </submittedName>
</protein>
<proteinExistence type="predicted"/>
<name>A0A6M3Y7V7_9ZZZZ</name>
<dbReference type="AlphaFoldDB" id="A0A6M3Y7V7"/>
<dbReference type="EMBL" id="MT145201">
    <property type="protein sequence ID" value="QJI05454.1"/>
    <property type="molecule type" value="Genomic_DNA"/>
</dbReference>
<dbReference type="EMBL" id="MT143772">
    <property type="protein sequence ID" value="QJB02291.1"/>
    <property type="molecule type" value="Genomic_DNA"/>
</dbReference>
<reference evidence="2" key="1">
    <citation type="submission" date="2020-03" db="EMBL/GenBank/DDBJ databases">
        <title>The deep terrestrial virosphere.</title>
        <authorList>
            <person name="Holmfeldt K."/>
            <person name="Nilsson E."/>
            <person name="Simone D."/>
            <person name="Lopez-Fernandez M."/>
            <person name="Wu X."/>
            <person name="de Brujin I."/>
            <person name="Lundin D."/>
            <person name="Andersson A."/>
            <person name="Bertilsson S."/>
            <person name="Dopson M."/>
        </authorList>
    </citation>
    <scope>NUCLEOTIDE SEQUENCE</scope>
    <source>
        <strain evidence="2">MM171A01080</strain>
        <strain evidence="1">MM171B01379</strain>
    </source>
</reference>
<evidence type="ECO:0000313" key="1">
    <source>
        <dbReference type="EMBL" id="QJB02291.1"/>
    </source>
</evidence>
<sequence>MAIGLSKSAIALAEQEYSTLKYTLEKKFPDHYVVIDPYSKAYFVGLTLGETMRTAKNAHPDRDFVSFKLGSETALIFK</sequence>